<accession>A0ABD5CKG3</accession>
<feature type="compositionally biased region" description="Polar residues" evidence="1">
    <location>
        <begin position="1"/>
        <end position="21"/>
    </location>
</feature>
<dbReference type="EMBL" id="JAVIZN010000002">
    <property type="protein sequence ID" value="MDR6205720.1"/>
    <property type="molecule type" value="Genomic_DNA"/>
</dbReference>
<dbReference type="Proteomes" id="UP001245184">
    <property type="component" value="Unassembled WGS sequence"/>
</dbReference>
<proteinExistence type="predicted"/>
<evidence type="ECO:0000256" key="1">
    <source>
        <dbReference type="SAM" id="MobiDB-lite"/>
    </source>
</evidence>
<sequence>MPISSASGTETTAVKPASTSEFGRRVAIN</sequence>
<dbReference type="AlphaFoldDB" id="A0ABD5CKG3"/>
<comment type="caution">
    <text evidence="2">The sequence shown here is derived from an EMBL/GenBank/DDBJ whole genome shotgun (WGS) entry which is preliminary data.</text>
</comment>
<protein>
    <submittedName>
        <fullName evidence="2">Uncharacterized protein</fullName>
    </submittedName>
</protein>
<organism evidence="2 3">
    <name type="scientific">Paraburkholderia graminis</name>
    <dbReference type="NCBI Taxonomy" id="60548"/>
    <lineage>
        <taxon>Bacteria</taxon>
        <taxon>Pseudomonadati</taxon>
        <taxon>Pseudomonadota</taxon>
        <taxon>Betaproteobacteria</taxon>
        <taxon>Burkholderiales</taxon>
        <taxon>Burkholderiaceae</taxon>
        <taxon>Paraburkholderia</taxon>
    </lineage>
</organism>
<evidence type="ECO:0000313" key="2">
    <source>
        <dbReference type="EMBL" id="MDR6205720.1"/>
    </source>
</evidence>
<evidence type="ECO:0000313" key="3">
    <source>
        <dbReference type="Proteomes" id="UP001245184"/>
    </source>
</evidence>
<gene>
    <name evidence="2" type="ORF">QF025_004440</name>
</gene>
<reference evidence="2 3" key="1">
    <citation type="submission" date="2023-08" db="EMBL/GenBank/DDBJ databases">
        <title>Genome sequencing of plant associated microbes to promote plant fitness in Sorghum bicolor and Oryza sativa.</title>
        <authorList>
            <person name="Coleman-Derr D."/>
        </authorList>
    </citation>
    <scope>NUCLEOTIDE SEQUENCE [LARGE SCALE GENOMIC DNA]</scope>
    <source>
        <strain evidence="2 3">SLBN-33</strain>
    </source>
</reference>
<name>A0ABD5CKG3_9BURK</name>
<feature type="region of interest" description="Disordered" evidence="1">
    <location>
        <begin position="1"/>
        <end position="29"/>
    </location>
</feature>